<dbReference type="Pfam" id="PF03184">
    <property type="entry name" value="DDE_1"/>
    <property type="match status" value="1"/>
</dbReference>
<proteinExistence type="predicted"/>
<dbReference type="Proteomes" id="UP000774804">
    <property type="component" value="Unassembled WGS sequence"/>
</dbReference>
<reference evidence="2" key="1">
    <citation type="submission" date="2018-10" db="EMBL/GenBank/DDBJ databases">
        <title>Effector identification in a new, highly contiguous assembly of the strawberry crown rot pathogen Phytophthora cactorum.</title>
        <authorList>
            <person name="Armitage A.D."/>
            <person name="Nellist C.F."/>
            <person name="Bates H."/>
            <person name="Vickerstaff R.J."/>
            <person name="Harrison R.J."/>
        </authorList>
    </citation>
    <scope>NUCLEOTIDE SEQUENCE</scope>
    <source>
        <strain evidence="2">15-7</strain>
        <strain evidence="4">4032</strain>
        <strain evidence="3">4040</strain>
        <strain evidence="5">P415</strain>
    </source>
</reference>
<evidence type="ECO:0000313" key="2">
    <source>
        <dbReference type="EMBL" id="KAG2850567.1"/>
    </source>
</evidence>
<dbReference type="InterPro" id="IPR004875">
    <property type="entry name" value="DDE_SF_endonuclease_dom"/>
</dbReference>
<protein>
    <recommendedName>
        <fullName evidence="1">DDE-1 domain-containing protein</fullName>
    </recommendedName>
</protein>
<gene>
    <name evidence="2" type="ORF">PC113_g16664</name>
    <name evidence="4" type="ORF">PC115_g581</name>
    <name evidence="3" type="ORF">PC117_g19888</name>
    <name evidence="5" type="ORF">PC118_g16491</name>
</gene>
<dbReference type="Proteomes" id="UP000697107">
    <property type="component" value="Unassembled WGS sequence"/>
</dbReference>
<accession>A0A8T0YSG4</accession>
<dbReference type="Proteomes" id="UP000735874">
    <property type="component" value="Unassembled WGS sequence"/>
</dbReference>
<dbReference type="EMBL" id="RCMI01000006">
    <property type="protein sequence ID" value="KAG2943880.1"/>
    <property type="molecule type" value="Genomic_DNA"/>
</dbReference>
<organism evidence="2 6">
    <name type="scientific">Phytophthora cactorum</name>
    <dbReference type="NCBI Taxonomy" id="29920"/>
    <lineage>
        <taxon>Eukaryota</taxon>
        <taxon>Sar</taxon>
        <taxon>Stramenopiles</taxon>
        <taxon>Oomycota</taxon>
        <taxon>Peronosporomycetes</taxon>
        <taxon>Peronosporales</taxon>
        <taxon>Peronosporaceae</taxon>
        <taxon>Phytophthora</taxon>
    </lineage>
</organism>
<evidence type="ECO:0000313" key="5">
    <source>
        <dbReference type="EMBL" id="KAG2971077.1"/>
    </source>
</evidence>
<dbReference type="AlphaFoldDB" id="A0A8T0YSG4"/>
<name>A0A8T0YSG4_9STRA</name>
<evidence type="ECO:0000313" key="6">
    <source>
        <dbReference type="Proteomes" id="UP000735874"/>
    </source>
</evidence>
<dbReference type="EMBL" id="RCMK01000892">
    <property type="protein sequence ID" value="KAG2908639.1"/>
    <property type="molecule type" value="Genomic_DNA"/>
</dbReference>
<dbReference type="EMBL" id="RCML01000688">
    <property type="protein sequence ID" value="KAG2971077.1"/>
    <property type="molecule type" value="Genomic_DNA"/>
</dbReference>
<dbReference type="Proteomes" id="UP000736787">
    <property type="component" value="Unassembled WGS sequence"/>
</dbReference>
<comment type="caution">
    <text evidence="2">The sequence shown here is derived from an EMBL/GenBank/DDBJ whole genome shotgun (WGS) entry which is preliminary data.</text>
</comment>
<dbReference type="EMBL" id="RCMG01000674">
    <property type="protein sequence ID" value="KAG2850567.1"/>
    <property type="molecule type" value="Genomic_DNA"/>
</dbReference>
<dbReference type="GO" id="GO:0003676">
    <property type="term" value="F:nucleic acid binding"/>
    <property type="evidence" value="ECO:0007669"/>
    <property type="project" value="InterPro"/>
</dbReference>
<feature type="domain" description="DDE-1" evidence="1">
    <location>
        <begin position="2"/>
        <end position="77"/>
    </location>
</feature>
<dbReference type="VEuPathDB" id="FungiDB:PC110_g8987"/>
<sequence length="129" mass="14219">MLFPPNATAVCQPADVAWNKPLKQKLRGYWVDLLQEQLKRRKPGTPIKLVPPDRALIAGWIKRAWAELTEKTVKAGYKKAGLEVQEVEVAASEGIAELASLCLRDGRIGAVADEHDTIESSSLCDELIN</sequence>
<evidence type="ECO:0000313" key="3">
    <source>
        <dbReference type="EMBL" id="KAG2908639.1"/>
    </source>
</evidence>
<evidence type="ECO:0000313" key="4">
    <source>
        <dbReference type="EMBL" id="KAG2943880.1"/>
    </source>
</evidence>
<evidence type="ECO:0000259" key="1">
    <source>
        <dbReference type="Pfam" id="PF03184"/>
    </source>
</evidence>